<comment type="subcellular location">
    <subcellularLocation>
        <location evidence="1">Membrane</location>
    </subcellularLocation>
</comment>
<dbReference type="AlphaFoldDB" id="A0A7S3YDD7"/>
<dbReference type="GO" id="GO:0012505">
    <property type="term" value="C:endomembrane system"/>
    <property type="evidence" value="ECO:0007669"/>
    <property type="project" value="TreeGrafter"/>
</dbReference>
<feature type="transmembrane region" description="Helical" evidence="6">
    <location>
        <begin position="214"/>
        <end position="231"/>
    </location>
</feature>
<accession>A0A7S3YDD7</accession>
<evidence type="ECO:0000256" key="1">
    <source>
        <dbReference type="ARBA" id="ARBA00004370"/>
    </source>
</evidence>
<name>A0A7S3YDD7_9EUKA</name>
<dbReference type="EMBL" id="HBIV01004281">
    <property type="protein sequence ID" value="CAE0648362.1"/>
    <property type="molecule type" value="Transcribed_RNA"/>
</dbReference>
<dbReference type="InterPro" id="IPR006012">
    <property type="entry name" value="Syntaxin/epimorphin_CS"/>
</dbReference>
<dbReference type="PROSITE" id="PS50192">
    <property type="entry name" value="T_SNARE"/>
    <property type="match status" value="1"/>
</dbReference>
<dbReference type="InterPro" id="IPR000727">
    <property type="entry name" value="T_SNARE_dom"/>
</dbReference>
<evidence type="ECO:0000256" key="6">
    <source>
        <dbReference type="SAM" id="Phobius"/>
    </source>
</evidence>
<dbReference type="CDD" id="cd15841">
    <property type="entry name" value="SNARE_Qc"/>
    <property type="match status" value="1"/>
</dbReference>
<feature type="domain" description="T-SNARE coiled-coil homology" evidence="7">
    <location>
        <begin position="144"/>
        <end position="206"/>
    </location>
</feature>
<reference evidence="8" key="1">
    <citation type="submission" date="2021-01" db="EMBL/GenBank/DDBJ databases">
        <authorList>
            <person name="Corre E."/>
            <person name="Pelletier E."/>
            <person name="Niang G."/>
            <person name="Scheremetjew M."/>
            <person name="Finn R."/>
            <person name="Kale V."/>
            <person name="Holt S."/>
            <person name="Cochrane G."/>
            <person name="Meng A."/>
            <person name="Brown T."/>
            <person name="Cohen L."/>
        </authorList>
    </citation>
    <scope>NUCLEOTIDE SEQUENCE</scope>
    <source>
        <strain evidence="8">CCCM811</strain>
    </source>
</reference>
<dbReference type="GO" id="GO:0031201">
    <property type="term" value="C:SNARE complex"/>
    <property type="evidence" value="ECO:0007669"/>
    <property type="project" value="TreeGrafter"/>
</dbReference>
<dbReference type="SUPFAM" id="SSF47661">
    <property type="entry name" value="t-snare proteins"/>
    <property type="match status" value="1"/>
</dbReference>
<dbReference type="GO" id="GO:0006886">
    <property type="term" value="P:intracellular protein transport"/>
    <property type="evidence" value="ECO:0007669"/>
    <property type="project" value="InterPro"/>
</dbReference>
<evidence type="ECO:0000313" key="8">
    <source>
        <dbReference type="EMBL" id="CAE0648362.1"/>
    </source>
</evidence>
<comment type="similarity">
    <text evidence="2">Belongs to the syntaxin family.</text>
</comment>
<dbReference type="PROSITE" id="PS00914">
    <property type="entry name" value="SYNTAXIN"/>
    <property type="match status" value="1"/>
</dbReference>
<protein>
    <recommendedName>
        <fullName evidence="7">t-SNARE coiled-coil homology domain-containing protein</fullName>
    </recommendedName>
</protein>
<dbReference type="Gene3D" id="1.20.5.110">
    <property type="match status" value="1"/>
</dbReference>
<keyword evidence="6" id="KW-0812">Transmembrane</keyword>
<sequence>MSSSRITPQEWMEQLERLQRRFRALQSKVRECKNQGELYGSSNVKRRYMLKNDVKKVEGKIKNLDGLLSKMEGLPRRYEITAGELSRRRGLLTRLKNNVVSISNLLARSRPPQDDTDDFNFSSQVEETLETQHLSNQQLMQRQQNEEIKQDQHLDDILRGVSTLKDIGYEINNELTFQGEILNGLEQGIDKTGLSIQRNTHRVRHISVEATSCWPMFIMIFLLFVIVFLLVL</sequence>
<dbReference type="GO" id="GO:0006906">
    <property type="term" value="P:vesicle fusion"/>
    <property type="evidence" value="ECO:0007669"/>
    <property type="project" value="TreeGrafter"/>
</dbReference>
<evidence type="ECO:0000256" key="3">
    <source>
        <dbReference type="ARBA" id="ARBA00022448"/>
    </source>
</evidence>
<evidence type="ECO:0000256" key="5">
    <source>
        <dbReference type="ARBA" id="ARBA00023136"/>
    </source>
</evidence>
<dbReference type="GO" id="GO:0048278">
    <property type="term" value="P:vesicle docking"/>
    <property type="evidence" value="ECO:0007669"/>
    <property type="project" value="TreeGrafter"/>
</dbReference>
<dbReference type="PANTHER" id="PTHR19957">
    <property type="entry name" value="SYNTAXIN"/>
    <property type="match status" value="1"/>
</dbReference>
<dbReference type="InterPro" id="IPR045242">
    <property type="entry name" value="Syntaxin"/>
</dbReference>
<gene>
    <name evidence="8" type="ORF">LGLO00237_LOCUS3001</name>
</gene>
<dbReference type="GO" id="GO:0005484">
    <property type="term" value="F:SNAP receptor activity"/>
    <property type="evidence" value="ECO:0007669"/>
    <property type="project" value="InterPro"/>
</dbReference>
<keyword evidence="4" id="KW-0175">Coiled coil</keyword>
<dbReference type="SMART" id="SM00397">
    <property type="entry name" value="t_SNARE"/>
    <property type="match status" value="1"/>
</dbReference>
<evidence type="ECO:0000256" key="2">
    <source>
        <dbReference type="ARBA" id="ARBA00009063"/>
    </source>
</evidence>
<dbReference type="SUPFAM" id="SSF58038">
    <property type="entry name" value="SNARE fusion complex"/>
    <property type="match status" value="1"/>
</dbReference>
<evidence type="ECO:0000259" key="7">
    <source>
        <dbReference type="PROSITE" id="PS50192"/>
    </source>
</evidence>
<evidence type="ECO:0000256" key="4">
    <source>
        <dbReference type="ARBA" id="ARBA00023054"/>
    </source>
</evidence>
<proteinExistence type="inferred from homology"/>
<keyword evidence="6" id="KW-1133">Transmembrane helix</keyword>
<dbReference type="GO" id="GO:0000149">
    <property type="term" value="F:SNARE binding"/>
    <property type="evidence" value="ECO:0007669"/>
    <property type="project" value="TreeGrafter"/>
</dbReference>
<keyword evidence="5 6" id="KW-0472">Membrane</keyword>
<keyword evidence="3" id="KW-0813">Transport</keyword>
<organism evidence="8">
    <name type="scientific">Lotharella globosa</name>
    <dbReference type="NCBI Taxonomy" id="91324"/>
    <lineage>
        <taxon>Eukaryota</taxon>
        <taxon>Sar</taxon>
        <taxon>Rhizaria</taxon>
        <taxon>Cercozoa</taxon>
        <taxon>Chlorarachniophyceae</taxon>
        <taxon>Lotharella</taxon>
    </lineage>
</organism>
<dbReference type="PANTHER" id="PTHR19957:SF124">
    <property type="entry name" value="SYNTAXIN-8"/>
    <property type="match status" value="1"/>
</dbReference>
<dbReference type="InterPro" id="IPR010989">
    <property type="entry name" value="SNARE"/>
</dbReference>